<protein>
    <recommendedName>
        <fullName evidence="4">F5/8 type C domain-containing protein</fullName>
    </recommendedName>
</protein>
<dbReference type="AlphaFoldDB" id="A0A8J7C255"/>
<evidence type="ECO:0008006" key="4">
    <source>
        <dbReference type="Google" id="ProtNLM"/>
    </source>
</evidence>
<dbReference type="EMBL" id="JACXWD010000004">
    <property type="protein sequence ID" value="MBD3866976.1"/>
    <property type="molecule type" value="Genomic_DNA"/>
</dbReference>
<evidence type="ECO:0000256" key="1">
    <source>
        <dbReference type="SAM" id="SignalP"/>
    </source>
</evidence>
<feature type="chain" id="PRO_5035288987" description="F5/8 type C domain-containing protein" evidence="1">
    <location>
        <begin position="27"/>
        <end position="696"/>
    </location>
</feature>
<proteinExistence type="predicted"/>
<reference evidence="2 3" key="1">
    <citation type="submission" date="2020-08" db="EMBL/GenBank/DDBJ databases">
        <title>Acidobacteriota in marine sediments use diverse sulfur dissimilation pathways.</title>
        <authorList>
            <person name="Wasmund K."/>
        </authorList>
    </citation>
    <scope>NUCLEOTIDE SEQUENCE [LARGE SCALE GENOMIC DNA]</scope>
    <source>
        <strain evidence="2">MAG AM4</strain>
    </source>
</reference>
<organism evidence="2 3">
    <name type="scientific">Candidatus Polarisedimenticola svalbardensis</name>
    <dbReference type="NCBI Taxonomy" id="2886004"/>
    <lineage>
        <taxon>Bacteria</taxon>
        <taxon>Pseudomonadati</taxon>
        <taxon>Acidobacteriota</taxon>
        <taxon>Candidatus Polarisedimenticolia</taxon>
        <taxon>Candidatus Polarisedimenticolales</taxon>
        <taxon>Candidatus Polarisedimenticolaceae</taxon>
        <taxon>Candidatus Polarisedimenticola</taxon>
    </lineage>
</organism>
<evidence type="ECO:0000313" key="2">
    <source>
        <dbReference type="EMBL" id="MBD3866976.1"/>
    </source>
</evidence>
<gene>
    <name evidence="2" type="ORF">IFK94_02535</name>
</gene>
<feature type="signal peptide" evidence="1">
    <location>
        <begin position="1"/>
        <end position="26"/>
    </location>
</feature>
<keyword evidence="1" id="KW-0732">Signal</keyword>
<sequence length="696" mass="78408">MRRGKAIPGLGLAAVLLLLTCPALQAADVNGSILVTGGTNEIDDEETDVLDQRYQITLVQPVSQFLGFNLNYIYRGLETSPENGVDFERRTSQPGIELSYSRNRFSSRMTYRERRTRGTSPADKLDATAFVASVTWDPERGPLAQLQYRDETNFSDVAVFGRDVTNRTWDLEVGREYKDWSAWYEYSNVNIDNAVGELSLEQQQHEVRGSYQFKTWQDRMIFFANGQVRKVDNDSRVPSGTLFDQPVPARGGLFAVDTTPEIWRLEPAPALVDGDTETPVEPDINIGGANTFRNIGLDLGFIRPVSQLEVTVDRLSGPGLIWEVYHSPDNLNWELVPGVTSLWDTAFLRYSIQFPETEDQYFKAVNVSVNSETDVLVTEIRALREVQSTGRTTGQSTDIRTDLNLLFQPNERVYSSFSLGYNDEDDVVPGVSIRGLRDLYYTSSVRVVLTPELDLSMHYGFSNREEDREPVIERGDRSYGAGLTWTPLPAVDGQLNFNHREESERGATLRLDDTVRLRLATELFPELLLTTELLANDSDNDFAGFSQSSWTWRESLISRPTRRWTLSGAYSYTEFDSTGSVNLSKRTSLTVRTAWMPVPTVNIGATYGEGKDDNQETSDERYFLVWTPGRKLTCSLVYNDNEAVGFRQLTSASAQVQYRPHRRLRLFVTGSRSEEAVVNLAVAETTSIRAGLSLTL</sequence>
<evidence type="ECO:0000313" key="3">
    <source>
        <dbReference type="Proteomes" id="UP000648239"/>
    </source>
</evidence>
<comment type="caution">
    <text evidence="2">The sequence shown here is derived from an EMBL/GenBank/DDBJ whole genome shotgun (WGS) entry which is preliminary data.</text>
</comment>
<accession>A0A8J7C255</accession>
<name>A0A8J7C255_9BACT</name>
<dbReference type="Proteomes" id="UP000648239">
    <property type="component" value="Unassembled WGS sequence"/>
</dbReference>
<dbReference type="SUPFAM" id="SSF56935">
    <property type="entry name" value="Porins"/>
    <property type="match status" value="2"/>
</dbReference>